<proteinExistence type="predicted"/>
<accession>A0AC61DGT1</accession>
<gene>
    <name evidence="1" type="ORF">CS063_01450</name>
</gene>
<reference evidence="1" key="1">
    <citation type="submission" date="2017-10" db="EMBL/GenBank/DDBJ databases">
        <title>Genome sequence of cellulolytic Lachnospiraceae bacterium XHS1971 isolated from hotspring sediment.</title>
        <authorList>
            <person name="Vasudevan G."/>
            <person name="Joshi A.J."/>
            <person name="Hivarkar S."/>
            <person name="Lanjekar V.B."/>
            <person name="Dhakephalkar P.K."/>
            <person name="Dagar S."/>
        </authorList>
    </citation>
    <scope>NUCLEOTIDE SEQUENCE</scope>
    <source>
        <strain evidence="1">XHS1971</strain>
    </source>
</reference>
<comment type="caution">
    <text evidence="1">The sequence shown here is derived from an EMBL/GenBank/DDBJ whole genome shotgun (WGS) entry which is preliminary data.</text>
</comment>
<dbReference type="Proteomes" id="UP000224460">
    <property type="component" value="Unassembled WGS sequence"/>
</dbReference>
<protein>
    <submittedName>
        <fullName evidence="1">Uncharacterized protein</fullName>
    </submittedName>
</protein>
<keyword evidence="2" id="KW-1185">Reference proteome</keyword>
<organism evidence="1 2">
    <name type="scientific">Sporanaerobium hydrogeniformans</name>
    <dbReference type="NCBI Taxonomy" id="3072179"/>
    <lineage>
        <taxon>Bacteria</taxon>
        <taxon>Bacillati</taxon>
        <taxon>Bacillota</taxon>
        <taxon>Clostridia</taxon>
        <taxon>Lachnospirales</taxon>
        <taxon>Lachnospiraceae</taxon>
        <taxon>Sporanaerobium</taxon>
    </lineage>
</organism>
<name>A0AC61DGT1_9FIRM</name>
<evidence type="ECO:0000313" key="1">
    <source>
        <dbReference type="EMBL" id="PHV72168.1"/>
    </source>
</evidence>
<sequence>MEEIKGTMITGASDDLIEIEGELSEEFESFDCTDGVLSCSDGTLLEVNYDKHGIWRFNVLYSGSLFNKKVEGSADSDTNDEVYFNPGLKWITFNDDGHLVTR</sequence>
<evidence type="ECO:0000313" key="2">
    <source>
        <dbReference type="Proteomes" id="UP000224460"/>
    </source>
</evidence>
<dbReference type="EMBL" id="PEDL01000001">
    <property type="protein sequence ID" value="PHV72168.1"/>
    <property type="molecule type" value="Genomic_DNA"/>
</dbReference>